<evidence type="ECO:0000256" key="2">
    <source>
        <dbReference type="ARBA" id="ARBA00022525"/>
    </source>
</evidence>
<evidence type="ECO:0000259" key="7">
    <source>
        <dbReference type="PROSITE" id="PS50871"/>
    </source>
</evidence>
<dbReference type="Proteomes" id="UP000579812">
    <property type="component" value="Unassembled WGS sequence"/>
</dbReference>
<feature type="signal peptide" evidence="6">
    <location>
        <begin position="1"/>
        <end position="20"/>
    </location>
</feature>
<name>A0A7J6CIV0_9TELE</name>
<keyword evidence="9" id="KW-1185">Reference proteome</keyword>
<dbReference type="PANTHER" id="PTHR22923:SF102">
    <property type="entry name" value="CEREBELLIN 13-RELATED"/>
    <property type="match status" value="1"/>
</dbReference>
<dbReference type="InterPro" id="IPR008983">
    <property type="entry name" value="Tumour_necrosis_fac-like_dom"/>
</dbReference>
<dbReference type="EMBL" id="JAAMOB010000011">
    <property type="protein sequence ID" value="KAF4107228.1"/>
    <property type="molecule type" value="Genomic_DNA"/>
</dbReference>
<evidence type="ECO:0000313" key="9">
    <source>
        <dbReference type="Proteomes" id="UP000579812"/>
    </source>
</evidence>
<feature type="coiled-coil region" evidence="4">
    <location>
        <begin position="66"/>
        <end position="107"/>
    </location>
</feature>
<evidence type="ECO:0000256" key="5">
    <source>
        <dbReference type="SAM" id="MobiDB-lite"/>
    </source>
</evidence>
<dbReference type="PANTHER" id="PTHR22923">
    <property type="entry name" value="CEREBELLIN-RELATED"/>
    <property type="match status" value="1"/>
</dbReference>
<dbReference type="PRINTS" id="PR00007">
    <property type="entry name" value="COMPLEMNTC1Q"/>
</dbReference>
<keyword evidence="3 6" id="KW-0732">Signal</keyword>
<dbReference type="SUPFAM" id="SSF49842">
    <property type="entry name" value="TNF-like"/>
    <property type="match status" value="1"/>
</dbReference>
<dbReference type="PROSITE" id="PS50871">
    <property type="entry name" value="C1Q"/>
    <property type="match status" value="1"/>
</dbReference>
<dbReference type="GO" id="GO:0005576">
    <property type="term" value="C:extracellular region"/>
    <property type="evidence" value="ECO:0007669"/>
    <property type="project" value="UniProtKB-SubCell"/>
</dbReference>
<evidence type="ECO:0000256" key="4">
    <source>
        <dbReference type="SAM" id="Coils"/>
    </source>
</evidence>
<evidence type="ECO:0000256" key="1">
    <source>
        <dbReference type="ARBA" id="ARBA00004613"/>
    </source>
</evidence>
<evidence type="ECO:0000256" key="3">
    <source>
        <dbReference type="ARBA" id="ARBA00022729"/>
    </source>
</evidence>
<evidence type="ECO:0000256" key="6">
    <source>
        <dbReference type="SAM" id="SignalP"/>
    </source>
</evidence>
<keyword evidence="2" id="KW-0964">Secreted</keyword>
<comment type="caution">
    <text evidence="8">The sequence shown here is derived from an EMBL/GenBank/DDBJ whole genome shotgun (WGS) entry which is preliminary data.</text>
</comment>
<gene>
    <name evidence="8" type="ORF">G5714_011592</name>
</gene>
<protein>
    <recommendedName>
        <fullName evidence="7">C1q domain-containing protein</fullName>
    </recommendedName>
</protein>
<evidence type="ECO:0000313" key="8">
    <source>
        <dbReference type="EMBL" id="KAF4107228.1"/>
    </source>
</evidence>
<dbReference type="SMART" id="SM00110">
    <property type="entry name" value="C1Q"/>
    <property type="match status" value="1"/>
</dbReference>
<organism evidence="8 9">
    <name type="scientific">Onychostoma macrolepis</name>
    <dbReference type="NCBI Taxonomy" id="369639"/>
    <lineage>
        <taxon>Eukaryota</taxon>
        <taxon>Metazoa</taxon>
        <taxon>Chordata</taxon>
        <taxon>Craniata</taxon>
        <taxon>Vertebrata</taxon>
        <taxon>Euteleostomi</taxon>
        <taxon>Actinopterygii</taxon>
        <taxon>Neopterygii</taxon>
        <taxon>Teleostei</taxon>
        <taxon>Ostariophysi</taxon>
        <taxon>Cypriniformes</taxon>
        <taxon>Cyprinidae</taxon>
        <taxon>Acrossocheilinae</taxon>
        <taxon>Onychostoma</taxon>
    </lineage>
</organism>
<dbReference type="InterPro" id="IPR001073">
    <property type="entry name" value="C1q_dom"/>
</dbReference>
<dbReference type="Pfam" id="PF00386">
    <property type="entry name" value="C1q"/>
    <property type="match status" value="1"/>
</dbReference>
<dbReference type="AlphaFoldDB" id="A0A7J6CIV0"/>
<sequence length="253" mass="28167">MKGLLCILLLLESFVFVVQQQVDGGLSQQLSSEDRRQNPPQTDSLRDETDSQQYCHLSFPDIHAALRELTATVTEQKANIRALETRLRDAEKTAEQQTVILEELNKKNDDREIAFSASLMQSGNSGYIGPFTTDIILTYRNVFTNIGNAYNPITGIFTAPLKGVYLFKIFLYGHASQSTPSTASIVKNGEHVVVAHGHQAQNVVNSSNGAVLILEVGDVVFVRLWSGRSIHDSWVNHNTFSGYLLFPLKEQEL</sequence>
<feature type="domain" description="C1q" evidence="7">
    <location>
        <begin position="108"/>
        <end position="251"/>
    </location>
</feature>
<feature type="region of interest" description="Disordered" evidence="5">
    <location>
        <begin position="27"/>
        <end position="51"/>
    </location>
</feature>
<feature type="chain" id="PRO_5029441518" description="C1q domain-containing protein" evidence="6">
    <location>
        <begin position="21"/>
        <end position="253"/>
    </location>
</feature>
<comment type="subcellular location">
    <subcellularLocation>
        <location evidence="1">Secreted</location>
    </subcellularLocation>
</comment>
<reference evidence="8 9" key="1">
    <citation type="submission" date="2020-04" db="EMBL/GenBank/DDBJ databases">
        <title>Chromosome-level genome assembly of a cyprinid fish Onychostoma macrolepis by integration of Nanopore Sequencing, Bionano and Hi-C technology.</title>
        <authorList>
            <person name="Wang D."/>
        </authorList>
    </citation>
    <scope>NUCLEOTIDE SEQUENCE [LARGE SCALE GENOMIC DNA]</scope>
    <source>
        <strain evidence="8">SWU-2019</strain>
        <tissue evidence="8">Muscle</tissue>
    </source>
</reference>
<proteinExistence type="predicted"/>
<dbReference type="Gene3D" id="2.60.120.40">
    <property type="match status" value="1"/>
</dbReference>
<accession>A0A7J6CIV0</accession>
<dbReference type="InterPro" id="IPR050822">
    <property type="entry name" value="Cerebellin_Synaptic_Org"/>
</dbReference>
<keyword evidence="4" id="KW-0175">Coiled coil</keyword>